<protein>
    <recommendedName>
        <fullName evidence="12">Probable peptidoglycan glycosyltransferase FtsW</fullName>
        <ecNumber evidence="14">2.4.99.28</ecNumber>
    </recommendedName>
    <alternativeName>
        <fullName evidence="13">Cell division protein FtsW</fullName>
    </alternativeName>
    <alternativeName>
        <fullName evidence="10">Cell wall polymerase</fullName>
    </alternativeName>
    <alternativeName>
        <fullName evidence="9">Peptidoglycan polymerase</fullName>
    </alternativeName>
</protein>
<keyword evidence="7 16" id="KW-1133">Transmembrane helix</keyword>
<evidence type="ECO:0000256" key="3">
    <source>
        <dbReference type="ARBA" id="ARBA00022679"/>
    </source>
</evidence>
<comment type="catalytic activity">
    <reaction evidence="15">
        <text>[GlcNAc-(1-&gt;4)-Mur2Ac(oyl-L-Ala-gamma-D-Glu-L-Lys-D-Ala-D-Ala)](n)-di-trans,octa-cis-undecaprenyl diphosphate + beta-D-GlcNAc-(1-&gt;4)-Mur2Ac(oyl-L-Ala-gamma-D-Glu-L-Lys-D-Ala-D-Ala)-di-trans,octa-cis-undecaprenyl diphosphate = [GlcNAc-(1-&gt;4)-Mur2Ac(oyl-L-Ala-gamma-D-Glu-L-Lys-D-Ala-D-Ala)](n+1)-di-trans,octa-cis-undecaprenyl diphosphate + di-trans,octa-cis-undecaprenyl diphosphate + H(+)</text>
        <dbReference type="Rhea" id="RHEA:23708"/>
        <dbReference type="Rhea" id="RHEA-COMP:9602"/>
        <dbReference type="Rhea" id="RHEA-COMP:9603"/>
        <dbReference type="ChEBI" id="CHEBI:15378"/>
        <dbReference type="ChEBI" id="CHEBI:58405"/>
        <dbReference type="ChEBI" id="CHEBI:60033"/>
        <dbReference type="ChEBI" id="CHEBI:78435"/>
        <dbReference type="EC" id="2.4.99.28"/>
    </reaction>
</comment>
<keyword evidence="5" id="KW-0133">Cell shape</keyword>
<dbReference type="GO" id="GO:0005886">
    <property type="term" value="C:plasma membrane"/>
    <property type="evidence" value="ECO:0007669"/>
    <property type="project" value="TreeGrafter"/>
</dbReference>
<evidence type="ECO:0000256" key="7">
    <source>
        <dbReference type="ARBA" id="ARBA00022989"/>
    </source>
</evidence>
<dbReference type="PROSITE" id="PS00428">
    <property type="entry name" value="FTSW_RODA_SPOVE"/>
    <property type="match status" value="1"/>
</dbReference>
<feature type="transmembrane region" description="Helical" evidence="16">
    <location>
        <begin position="326"/>
        <end position="344"/>
    </location>
</feature>
<dbReference type="Proteomes" id="UP001139125">
    <property type="component" value="Unassembled WGS sequence"/>
</dbReference>
<evidence type="ECO:0000256" key="10">
    <source>
        <dbReference type="ARBA" id="ARBA00033270"/>
    </source>
</evidence>
<evidence type="ECO:0000256" key="8">
    <source>
        <dbReference type="ARBA" id="ARBA00023136"/>
    </source>
</evidence>
<dbReference type="EMBL" id="JANDBC010000002">
    <property type="protein sequence ID" value="MCP9292426.1"/>
    <property type="molecule type" value="Genomic_DNA"/>
</dbReference>
<dbReference type="InterPro" id="IPR018365">
    <property type="entry name" value="Cell_cycle_FtsW-rel_CS"/>
</dbReference>
<feature type="transmembrane region" description="Helical" evidence="16">
    <location>
        <begin position="184"/>
        <end position="202"/>
    </location>
</feature>
<organism evidence="17 18">
    <name type="scientific">Gracilimonas sediminicola</name>
    <dbReference type="NCBI Taxonomy" id="2952158"/>
    <lineage>
        <taxon>Bacteria</taxon>
        <taxon>Pseudomonadati</taxon>
        <taxon>Balneolota</taxon>
        <taxon>Balneolia</taxon>
        <taxon>Balneolales</taxon>
        <taxon>Balneolaceae</taxon>
        <taxon>Gracilimonas</taxon>
    </lineage>
</organism>
<evidence type="ECO:0000256" key="6">
    <source>
        <dbReference type="ARBA" id="ARBA00022984"/>
    </source>
</evidence>
<evidence type="ECO:0000256" key="4">
    <source>
        <dbReference type="ARBA" id="ARBA00022692"/>
    </source>
</evidence>
<evidence type="ECO:0000256" key="14">
    <source>
        <dbReference type="ARBA" id="ARBA00044770"/>
    </source>
</evidence>
<dbReference type="RefSeq" id="WP_255135312.1">
    <property type="nucleotide sequence ID" value="NZ_CP175953.1"/>
</dbReference>
<evidence type="ECO:0000256" key="1">
    <source>
        <dbReference type="ARBA" id="ARBA00004141"/>
    </source>
</evidence>
<keyword evidence="2" id="KW-0328">Glycosyltransferase</keyword>
<dbReference type="PANTHER" id="PTHR30474:SF2">
    <property type="entry name" value="PEPTIDOGLYCAN GLYCOSYLTRANSFERASE FTSW-RELATED"/>
    <property type="match status" value="1"/>
</dbReference>
<keyword evidence="4 16" id="KW-0812">Transmembrane</keyword>
<comment type="subcellular location">
    <subcellularLocation>
        <location evidence="1">Membrane</location>
        <topology evidence="1">Multi-pass membrane protein</topology>
    </subcellularLocation>
</comment>
<feature type="transmembrane region" description="Helical" evidence="16">
    <location>
        <begin position="364"/>
        <end position="383"/>
    </location>
</feature>
<keyword evidence="8 16" id="KW-0472">Membrane</keyword>
<evidence type="ECO:0000256" key="5">
    <source>
        <dbReference type="ARBA" id="ARBA00022960"/>
    </source>
</evidence>
<evidence type="ECO:0000256" key="9">
    <source>
        <dbReference type="ARBA" id="ARBA00032370"/>
    </source>
</evidence>
<dbReference type="GO" id="GO:0051301">
    <property type="term" value="P:cell division"/>
    <property type="evidence" value="ECO:0007669"/>
    <property type="project" value="InterPro"/>
</dbReference>
<dbReference type="PANTHER" id="PTHR30474">
    <property type="entry name" value="CELL CYCLE PROTEIN"/>
    <property type="match status" value="1"/>
</dbReference>
<comment type="caution">
    <text evidence="17">The sequence shown here is derived from an EMBL/GenBank/DDBJ whole genome shotgun (WGS) entry which is preliminary data.</text>
</comment>
<evidence type="ECO:0000313" key="18">
    <source>
        <dbReference type="Proteomes" id="UP001139125"/>
    </source>
</evidence>
<evidence type="ECO:0000313" key="17">
    <source>
        <dbReference type="EMBL" id="MCP9292426.1"/>
    </source>
</evidence>
<reference evidence="17" key="1">
    <citation type="submission" date="2022-06" db="EMBL/GenBank/DDBJ databases">
        <title>Gracilimonas sp. CAU 1638 isolated from sea sediment.</title>
        <authorList>
            <person name="Kim W."/>
        </authorList>
    </citation>
    <scope>NUCLEOTIDE SEQUENCE</scope>
    <source>
        <strain evidence="17">CAU 1638</strain>
    </source>
</reference>
<dbReference type="AlphaFoldDB" id="A0A9X2L4X3"/>
<comment type="similarity">
    <text evidence="11">Belongs to the SEDS family. FtsW subfamily.</text>
</comment>
<feature type="transmembrane region" description="Helical" evidence="16">
    <location>
        <begin position="295"/>
        <end position="319"/>
    </location>
</feature>
<feature type="transmembrane region" description="Helical" evidence="16">
    <location>
        <begin position="133"/>
        <end position="149"/>
    </location>
</feature>
<sequence>MIYTSPHSNISNIIGTSAEDIDTRKQGSDRYLLMSVVILMTFGMLAVYSSIAFFAETKSTTAGTLIVGHLVKLGIAFFVMLIASKMNYHTIAKFSRVGMVISLLLLLAVLAFGTEQFGAKRWLNVGGFSFQPSMVATVALMIHVCVLLSEKQEYIKDFKKTFLPIMFWVILTCGLIGIEDFSSAAILMGICLVIMFVGRVSVIQLGSLVAIGILGGALLLGQSTNRQDRIEQYLNQIKEIPSEHIIQGSGYQAQQAHIAIAKGELMGVGIGKSSQRDFLPAPYNDFIFAIIAEEYGLIGAMSLIFIFTLILFRGIVFIARNAEDHLGSLLAVACTLTIVFYGFVNAGVASGILPVTGLPMPFVSYGGTSMLFAGLMVGILLNISKHNRDRRTLFYG</sequence>
<gene>
    <name evidence="17" type="ORF">NM125_12635</name>
</gene>
<evidence type="ECO:0000256" key="15">
    <source>
        <dbReference type="ARBA" id="ARBA00049902"/>
    </source>
</evidence>
<dbReference type="GO" id="GO:0032153">
    <property type="term" value="C:cell division site"/>
    <property type="evidence" value="ECO:0007669"/>
    <property type="project" value="TreeGrafter"/>
</dbReference>
<keyword evidence="6" id="KW-0573">Peptidoglycan synthesis</keyword>
<dbReference type="GO" id="GO:0015648">
    <property type="term" value="F:lipid-linked peptidoglycan transporter activity"/>
    <property type="evidence" value="ECO:0007669"/>
    <property type="project" value="TreeGrafter"/>
</dbReference>
<proteinExistence type="inferred from homology"/>
<keyword evidence="18" id="KW-1185">Reference proteome</keyword>
<dbReference type="GO" id="GO:0009252">
    <property type="term" value="P:peptidoglycan biosynthetic process"/>
    <property type="evidence" value="ECO:0007669"/>
    <property type="project" value="UniProtKB-KW"/>
</dbReference>
<dbReference type="EC" id="2.4.99.28" evidence="14"/>
<feature type="transmembrane region" description="Helical" evidence="16">
    <location>
        <begin position="94"/>
        <end position="113"/>
    </location>
</feature>
<evidence type="ECO:0000256" key="2">
    <source>
        <dbReference type="ARBA" id="ARBA00022676"/>
    </source>
</evidence>
<dbReference type="Pfam" id="PF01098">
    <property type="entry name" value="FTSW_RODA_SPOVE"/>
    <property type="match status" value="1"/>
</dbReference>
<name>A0A9X2L4X3_9BACT</name>
<feature type="transmembrane region" description="Helical" evidence="16">
    <location>
        <begin position="161"/>
        <end position="178"/>
    </location>
</feature>
<evidence type="ECO:0000256" key="16">
    <source>
        <dbReference type="SAM" id="Phobius"/>
    </source>
</evidence>
<accession>A0A9X2L4X3</accession>
<evidence type="ECO:0000256" key="13">
    <source>
        <dbReference type="ARBA" id="ARBA00041418"/>
    </source>
</evidence>
<evidence type="ECO:0000256" key="11">
    <source>
        <dbReference type="ARBA" id="ARBA00038053"/>
    </source>
</evidence>
<dbReference type="GO" id="GO:0008955">
    <property type="term" value="F:peptidoglycan glycosyltransferase activity"/>
    <property type="evidence" value="ECO:0007669"/>
    <property type="project" value="UniProtKB-EC"/>
</dbReference>
<dbReference type="InterPro" id="IPR001182">
    <property type="entry name" value="FtsW/RodA"/>
</dbReference>
<keyword evidence="3" id="KW-0808">Transferase</keyword>
<feature type="transmembrane region" description="Helical" evidence="16">
    <location>
        <begin position="61"/>
        <end position="82"/>
    </location>
</feature>
<dbReference type="GO" id="GO:0008360">
    <property type="term" value="P:regulation of cell shape"/>
    <property type="evidence" value="ECO:0007669"/>
    <property type="project" value="UniProtKB-KW"/>
</dbReference>
<evidence type="ECO:0000256" key="12">
    <source>
        <dbReference type="ARBA" id="ARBA00041185"/>
    </source>
</evidence>
<feature type="transmembrane region" description="Helical" evidence="16">
    <location>
        <begin position="31"/>
        <end position="55"/>
    </location>
</feature>
<feature type="transmembrane region" description="Helical" evidence="16">
    <location>
        <begin position="207"/>
        <end position="224"/>
    </location>
</feature>